<dbReference type="InterPro" id="IPR008847">
    <property type="entry name" value="Suf"/>
</dbReference>
<dbReference type="InterPro" id="IPR011990">
    <property type="entry name" value="TPR-like_helical_dom_sf"/>
</dbReference>
<dbReference type="InterPro" id="IPR003107">
    <property type="entry name" value="HAT"/>
</dbReference>
<evidence type="ECO:0000256" key="4">
    <source>
        <dbReference type="ARBA" id="ARBA00023187"/>
    </source>
</evidence>
<keyword evidence="3" id="KW-0677">Repeat</keyword>
<proteinExistence type="predicted"/>
<dbReference type="OrthoDB" id="360390at2759"/>
<dbReference type="OMA" id="PSGLTKM"/>
<dbReference type="SUPFAM" id="SSF48452">
    <property type="entry name" value="TPR-like"/>
    <property type="match status" value="1"/>
</dbReference>
<keyword evidence="5" id="KW-0539">Nucleus</keyword>
<keyword evidence="6" id="KW-0694">RNA-binding</keyword>
<dbReference type="Gene3D" id="1.25.40.10">
    <property type="entry name" value="Tetratricopeptide repeat domain"/>
    <property type="match status" value="2"/>
</dbReference>
<dbReference type="FunCoup" id="A0A200R8S7">
    <property type="interactions" value="3517"/>
</dbReference>
<evidence type="ECO:0000256" key="7">
    <source>
        <dbReference type="SAM" id="MobiDB-lite"/>
    </source>
</evidence>
<reference evidence="9 10" key="1">
    <citation type="journal article" date="2017" name="Mol. Plant">
        <title>The Genome of Medicinal Plant Macleaya cordata Provides New Insights into Benzylisoquinoline Alkaloids Metabolism.</title>
        <authorList>
            <person name="Liu X."/>
            <person name="Liu Y."/>
            <person name="Huang P."/>
            <person name="Ma Y."/>
            <person name="Qing Z."/>
            <person name="Tang Q."/>
            <person name="Cao H."/>
            <person name="Cheng P."/>
            <person name="Zheng Y."/>
            <person name="Yuan Z."/>
            <person name="Zhou Y."/>
            <person name="Liu J."/>
            <person name="Tang Z."/>
            <person name="Zhuo Y."/>
            <person name="Zhang Y."/>
            <person name="Yu L."/>
            <person name="Huang J."/>
            <person name="Yang P."/>
            <person name="Peng Q."/>
            <person name="Zhang J."/>
            <person name="Jiang W."/>
            <person name="Zhang Z."/>
            <person name="Lin K."/>
            <person name="Ro D.K."/>
            <person name="Chen X."/>
            <person name="Xiong X."/>
            <person name="Shang Y."/>
            <person name="Huang S."/>
            <person name="Zeng J."/>
        </authorList>
    </citation>
    <scope>NUCLEOTIDE SEQUENCE [LARGE SCALE GENOMIC DNA]</scope>
    <source>
        <strain evidence="10">cv. BLH2017</strain>
        <tissue evidence="9">Root</tissue>
    </source>
</reference>
<protein>
    <submittedName>
        <fullName evidence="9">RNA recognition motif domain</fullName>
    </submittedName>
</protein>
<dbReference type="InterPro" id="IPR012677">
    <property type="entry name" value="Nucleotide-bd_a/b_plait_sf"/>
</dbReference>
<dbReference type="SMART" id="SM00386">
    <property type="entry name" value="HAT"/>
    <property type="match status" value="9"/>
</dbReference>
<dbReference type="GO" id="GO:0006397">
    <property type="term" value="P:mRNA processing"/>
    <property type="evidence" value="ECO:0007669"/>
    <property type="project" value="UniProtKB-KW"/>
</dbReference>
<feature type="compositionally biased region" description="Basic and acidic residues" evidence="7">
    <location>
        <begin position="744"/>
        <end position="757"/>
    </location>
</feature>
<dbReference type="Proteomes" id="UP000195402">
    <property type="component" value="Unassembled WGS sequence"/>
</dbReference>
<feature type="region of interest" description="Disordered" evidence="7">
    <location>
        <begin position="1"/>
        <end position="46"/>
    </location>
</feature>
<accession>A0A200R8S7</accession>
<feature type="domain" description="RRM" evidence="8">
    <location>
        <begin position="663"/>
        <end position="740"/>
    </location>
</feature>
<feature type="compositionally biased region" description="Basic and acidic residues" evidence="7">
    <location>
        <begin position="823"/>
        <end position="850"/>
    </location>
</feature>
<name>A0A200R8S7_MACCD</name>
<evidence type="ECO:0000256" key="3">
    <source>
        <dbReference type="ARBA" id="ARBA00022737"/>
    </source>
</evidence>
<keyword evidence="2" id="KW-0507">mRNA processing</keyword>
<dbReference type="SMART" id="SM00360">
    <property type="entry name" value="RRM"/>
    <property type="match status" value="1"/>
</dbReference>
<evidence type="ECO:0000313" key="9">
    <source>
        <dbReference type="EMBL" id="OVA19144.1"/>
    </source>
</evidence>
<comment type="subcellular location">
    <subcellularLocation>
        <location evidence="1">Nucleus</location>
    </subcellularLocation>
</comment>
<comment type="caution">
    <text evidence="9">The sequence shown here is derived from an EMBL/GenBank/DDBJ whole genome shotgun (WGS) entry which is preliminary data.</text>
</comment>
<evidence type="ECO:0000313" key="10">
    <source>
        <dbReference type="Proteomes" id="UP000195402"/>
    </source>
</evidence>
<keyword evidence="4" id="KW-0508">mRNA splicing</keyword>
<feature type="compositionally biased region" description="Basic and acidic residues" evidence="7">
    <location>
        <begin position="1"/>
        <end position="23"/>
    </location>
</feature>
<keyword evidence="10" id="KW-1185">Reference proteome</keyword>
<dbReference type="InParanoid" id="A0A200R8S7"/>
<evidence type="ECO:0000259" key="8">
    <source>
        <dbReference type="PROSITE" id="PS50102"/>
    </source>
</evidence>
<dbReference type="Pfam" id="PF00076">
    <property type="entry name" value="RRM_1"/>
    <property type="match status" value="1"/>
</dbReference>
<dbReference type="GO" id="GO:0003723">
    <property type="term" value="F:RNA binding"/>
    <property type="evidence" value="ECO:0007669"/>
    <property type="project" value="UniProtKB-UniRule"/>
</dbReference>
<sequence>MAENSDKDSETLEEMKNGEEIAKPDIQNTSSSSDSDSDEDAEEDHRFEALEKELAENPSSYDTHIQYIKSLRKLGDIEKLRQARESMNAIFPLTPSMWSEWAKDEASLATGNEAFDAIEKLYERGVHEYLSVSLWCDYLNFVEEHDPSVLGCSPDGILKMRNLFERALTAAGLHIVEGNKIWEAYREFEQTILHSIDHSVSEGKEKQVQRIRSLFHRQLSVPLADSRSTLLAYKAWEAEQGKTYESNSSDFDGIPSHVASAYQKSMEMYNARVYHEEQISRKDASETERLQYFMAYLKFEQSSGDPSRVQILYERAVAEFPVSSDIWLDYTRYLEQTLKVPKIIVDVYSRATKNCPWTGKLWVQYLLSLERNRTSEEELSAVSTYILIGKRILTCEWTHLLQYLDLFLTRIDGLRRRFALAGSTEDILDYAVIRDTFQRAADYLSPHLKNTEGLLLMYAYWARLEWKLGKDLVAARGVWESFLKISGSMLEAWERYVKMEIETGHEDAARSIYKRCYSKRFIGTGSEEICHSWLRFEREFGTLEDYDHAVKKVTPRLEELQLFKSQQELKGFAESVPQKDDNPAKKTSQKRKTGTRSTEEQPTPKRHRGTADNLTQASGMETTQKLTEENDAGSTDPKTNKVETSNEQQIKHSTNKEMYRDQCTAFISNLSFQVNDEHLRSFFGDVGGVTAIRILRDKFTGKSRGLAYVDFANAEQLAAAVAKNKKTLLGKRVSIVRSNPQRNRNRESSGSTKEHGGKRAGTATDGGGTVEGSDSKKSTEVPEESVPPHAASTASHRRGDHFELKGKNTFAVPRTLVRPLGWKKNEPKNDEENEENPKTNDEFRKMLLKK</sequence>
<dbReference type="InterPro" id="IPR035979">
    <property type="entry name" value="RBD_domain_sf"/>
</dbReference>
<evidence type="ECO:0000256" key="6">
    <source>
        <dbReference type="PROSITE-ProRule" id="PRU00176"/>
    </source>
</evidence>
<dbReference type="STRING" id="56857.A0A200R8S7"/>
<evidence type="ECO:0000256" key="1">
    <source>
        <dbReference type="ARBA" id="ARBA00004123"/>
    </source>
</evidence>
<feature type="compositionally biased region" description="Polar residues" evidence="7">
    <location>
        <begin position="612"/>
        <end position="625"/>
    </location>
</feature>
<dbReference type="AlphaFoldDB" id="A0A200R8S7"/>
<dbReference type="Pfam" id="PF05843">
    <property type="entry name" value="Suf"/>
    <property type="match status" value="1"/>
</dbReference>
<dbReference type="PANTHER" id="PTHR17204">
    <property type="entry name" value="PRE-MRNA PROCESSING PROTEIN PRP39-RELATED"/>
    <property type="match status" value="1"/>
</dbReference>
<dbReference type="EMBL" id="MVGT01000255">
    <property type="protein sequence ID" value="OVA19144.1"/>
    <property type="molecule type" value="Genomic_DNA"/>
</dbReference>
<organism evidence="9 10">
    <name type="scientific">Macleaya cordata</name>
    <name type="common">Five-seeded plume-poppy</name>
    <name type="synonym">Bocconia cordata</name>
    <dbReference type="NCBI Taxonomy" id="56857"/>
    <lineage>
        <taxon>Eukaryota</taxon>
        <taxon>Viridiplantae</taxon>
        <taxon>Streptophyta</taxon>
        <taxon>Embryophyta</taxon>
        <taxon>Tracheophyta</taxon>
        <taxon>Spermatophyta</taxon>
        <taxon>Magnoliopsida</taxon>
        <taxon>Ranunculales</taxon>
        <taxon>Papaveraceae</taxon>
        <taxon>Papaveroideae</taxon>
        <taxon>Macleaya</taxon>
    </lineage>
</organism>
<dbReference type="GO" id="GO:0008380">
    <property type="term" value="P:RNA splicing"/>
    <property type="evidence" value="ECO:0007669"/>
    <property type="project" value="UniProtKB-KW"/>
</dbReference>
<feature type="region of interest" description="Disordered" evidence="7">
    <location>
        <begin position="732"/>
        <end position="850"/>
    </location>
</feature>
<dbReference type="GO" id="GO:0005634">
    <property type="term" value="C:nucleus"/>
    <property type="evidence" value="ECO:0007669"/>
    <property type="project" value="UniProtKB-SubCell"/>
</dbReference>
<dbReference type="PANTHER" id="PTHR17204:SF25">
    <property type="entry name" value="RRM DOMAIN-CONTAINING PROTEIN"/>
    <property type="match status" value="1"/>
</dbReference>
<feature type="compositionally biased region" description="Polar residues" evidence="7">
    <location>
        <begin position="632"/>
        <end position="652"/>
    </location>
</feature>
<feature type="region of interest" description="Disordered" evidence="7">
    <location>
        <begin position="572"/>
        <end position="656"/>
    </location>
</feature>
<dbReference type="PROSITE" id="PS50102">
    <property type="entry name" value="RRM"/>
    <property type="match status" value="1"/>
</dbReference>
<gene>
    <name evidence="9" type="ORF">BVC80_417g52</name>
</gene>
<dbReference type="SUPFAM" id="SSF54928">
    <property type="entry name" value="RNA-binding domain, RBD"/>
    <property type="match status" value="1"/>
</dbReference>
<dbReference type="InterPro" id="IPR000504">
    <property type="entry name" value="RRM_dom"/>
</dbReference>
<evidence type="ECO:0000256" key="2">
    <source>
        <dbReference type="ARBA" id="ARBA00022664"/>
    </source>
</evidence>
<dbReference type="Gene3D" id="3.30.70.330">
    <property type="match status" value="1"/>
</dbReference>
<evidence type="ECO:0000256" key="5">
    <source>
        <dbReference type="ARBA" id="ARBA00023242"/>
    </source>
</evidence>